<reference evidence="3" key="1">
    <citation type="journal article" date="2018" name="Nat. Microbiol.">
        <title>Leveraging single-cell genomics to expand the fungal tree of life.</title>
        <authorList>
            <person name="Ahrendt S.R."/>
            <person name="Quandt C.A."/>
            <person name="Ciobanu D."/>
            <person name="Clum A."/>
            <person name="Salamov A."/>
            <person name="Andreopoulos B."/>
            <person name="Cheng J.F."/>
            <person name="Woyke T."/>
            <person name="Pelin A."/>
            <person name="Henrissat B."/>
            <person name="Reynolds N.K."/>
            <person name="Benny G.L."/>
            <person name="Smith M.E."/>
            <person name="James T.Y."/>
            <person name="Grigoriev I.V."/>
        </authorList>
    </citation>
    <scope>NUCLEOTIDE SEQUENCE [LARGE SCALE GENOMIC DNA]</scope>
</reference>
<dbReference type="AlphaFoldDB" id="A0A4P9WIN1"/>
<evidence type="ECO:0000256" key="1">
    <source>
        <dbReference type="SAM" id="MobiDB-lite"/>
    </source>
</evidence>
<gene>
    <name evidence="2" type="ORF">BDK51DRAFT_27667</name>
</gene>
<evidence type="ECO:0000313" key="2">
    <source>
        <dbReference type="EMBL" id="RKO90990.1"/>
    </source>
</evidence>
<sequence length="215" mass="24059">MTRHDDWQHRDPRHQGLNRHHHRAQGPAVVTSAVRIVSRKVNIVVSIISKESTDAAKIIINSGLKRQDRRRSSGRTSPSRTPVQQRLVSYETTTGGPIPTINITVNNEVIIAIIRMNVNSSMTTRTITAADLVKSSPNLQHHPRNQLHHQSVGEQQVEERRFGVSAGEGGGPCSRYPEGSLFGRSTRTKVPLLGAPKGRRDRRRIDRVDEGSWRV</sequence>
<accession>A0A4P9WIN1</accession>
<proteinExistence type="predicted"/>
<keyword evidence="3" id="KW-1185">Reference proteome</keyword>
<dbReference type="Proteomes" id="UP000269721">
    <property type="component" value="Unassembled WGS sequence"/>
</dbReference>
<protein>
    <submittedName>
        <fullName evidence="2">Uncharacterized protein</fullName>
    </submittedName>
</protein>
<evidence type="ECO:0000313" key="3">
    <source>
        <dbReference type="Proteomes" id="UP000269721"/>
    </source>
</evidence>
<feature type="region of interest" description="Disordered" evidence="1">
    <location>
        <begin position="1"/>
        <end position="26"/>
    </location>
</feature>
<feature type="compositionally biased region" description="Basic and acidic residues" evidence="1">
    <location>
        <begin position="1"/>
        <end position="14"/>
    </location>
</feature>
<organism evidence="2 3">
    <name type="scientific">Blyttiomyces helicus</name>
    <dbReference type="NCBI Taxonomy" id="388810"/>
    <lineage>
        <taxon>Eukaryota</taxon>
        <taxon>Fungi</taxon>
        <taxon>Fungi incertae sedis</taxon>
        <taxon>Chytridiomycota</taxon>
        <taxon>Chytridiomycota incertae sedis</taxon>
        <taxon>Chytridiomycetes</taxon>
        <taxon>Chytridiomycetes incertae sedis</taxon>
        <taxon>Blyttiomyces</taxon>
    </lineage>
</organism>
<feature type="region of interest" description="Disordered" evidence="1">
    <location>
        <begin position="164"/>
        <end position="203"/>
    </location>
</feature>
<name>A0A4P9WIN1_9FUNG</name>
<dbReference type="EMBL" id="KZ995282">
    <property type="protein sequence ID" value="RKO90990.1"/>
    <property type="molecule type" value="Genomic_DNA"/>
</dbReference>
<feature type="region of interest" description="Disordered" evidence="1">
    <location>
        <begin position="64"/>
        <end position="95"/>
    </location>
</feature>